<proteinExistence type="predicted"/>
<comment type="caution">
    <text evidence="3">The sequence shown here is derived from an EMBL/GenBank/DDBJ whole genome shotgun (WGS) entry which is preliminary data.</text>
</comment>
<feature type="transmembrane region" description="Helical" evidence="2">
    <location>
        <begin position="6"/>
        <end position="26"/>
    </location>
</feature>
<keyword evidence="4" id="KW-1185">Reference proteome</keyword>
<organism evidence="3 4">
    <name type="scientific">Pseudonocardia kongjuensis</name>
    <dbReference type="NCBI Taxonomy" id="102227"/>
    <lineage>
        <taxon>Bacteria</taxon>
        <taxon>Bacillati</taxon>
        <taxon>Actinomycetota</taxon>
        <taxon>Actinomycetes</taxon>
        <taxon>Pseudonocardiales</taxon>
        <taxon>Pseudonocardiaceae</taxon>
        <taxon>Pseudonocardia</taxon>
    </lineage>
</organism>
<keyword evidence="2" id="KW-0812">Transmembrane</keyword>
<keyword evidence="2" id="KW-0472">Membrane</keyword>
<protein>
    <submittedName>
        <fullName evidence="3">Uncharacterized protein</fullName>
    </submittedName>
</protein>
<dbReference type="EMBL" id="BAAAJK010000007">
    <property type="protein sequence ID" value="GAA1387005.1"/>
    <property type="molecule type" value="Genomic_DNA"/>
</dbReference>
<dbReference type="RefSeq" id="WP_344021111.1">
    <property type="nucleotide sequence ID" value="NZ_BAAAJK010000007.1"/>
</dbReference>
<dbReference type="Proteomes" id="UP001501414">
    <property type="component" value="Unassembled WGS sequence"/>
</dbReference>
<name>A0ABN1XV93_9PSEU</name>
<reference evidence="3 4" key="1">
    <citation type="journal article" date="2019" name="Int. J. Syst. Evol. Microbiol.">
        <title>The Global Catalogue of Microorganisms (GCM) 10K type strain sequencing project: providing services to taxonomists for standard genome sequencing and annotation.</title>
        <authorList>
            <consortium name="The Broad Institute Genomics Platform"/>
            <consortium name="The Broad Institute Genome Sequencing Center for Infectious Disease"/>
            <person name="Wu L."/>
            <person name="Ma J."/>
        </authorList>
    </citation>
    <scope>NUCLEOTIDE SEQUENCE [LARGE SCALE GENOMIC DNA]</scope>
    <source>
        <strain evidence="3 4">JCM 11896</strain>
    </source>
</reference>
<evidence type="ECO:0000313" key="3">
    <source>
        <dbReference type="EMBL" id="GAA1387005.1"/>
    </source>
</evidence>
<evidence type="ECO:0000256" key="1">
    <source>
        <dbReference type="SAM" id="MobiDB-lite"/>
    </source>
</evidence>
<evidence type="ECO:0000313" key="4">
    <source>
        <dbReference type="Proteomes" id="UP001501414"/>
    </source>
</evidence>
<gene>
    <name evidence="3" type="ORF">GCM10009613_21880</name>
</gene>
<accession>A0ABN1XV93</accession>
<evidence type="ECO:0000256" key="2">
    <source>
        <dbReference type="SAM" id="Phobius"/>
    </source>
</evidence>
<feature type="region of interest" description="Disordered" evidence="1">
    <location>
        <begin position="32"/>
        <end position="72"/>
    </location>
</feature>
<sequence length="72" mass="7568">MSTTMWVLVGLAAWVLVGLAVALVLGRMIRMRDRESPGPPDEQPGGGEGTAAPRPRRAAEPPQPGGGRDPRP</sequence>
<keyword evidence="2" id="KW-1133">Transmembrane helix</keyword>